<evidence type="ECO:0000313" key="2">
    <source>
        <dbReference type="EMBL" id="CAI9724082.1"/>
    </source>
</evidence>
<name>A0AA36B016_OCTVU</name>
<proteinExistence type="predicted"/>
<organism evidence="2 3">
    <name type="scientific">Octopus vulgaris</name>
    <name type="common">Common octopus</name>
    <dbReference type="NCBI Taxonomy" id="6645"/>
    <lineage>
        <taxon>Eukaryota</taxon>
        <taxon>Metazoa</taxon>
        <taxon>Spiralia</taxon>
        <taxon>Lophotrochozoa</taxon>
        <taxon>Mollusca</taxon>
        <taxon>Cephalopoda</taxon>
        <taxon>Coleoidea</taxon>
        <taxon>Octopodiformes</taxon>
        <taxon>Octopoda</taxon>
        <taxon>Incirrata</taxon>
        <taxon>Octopodidae</taxon>
        <taxon>Octopus</taxon>
    </lineage>
</organism>
<sequence>METIRNYFKKKPKDPNGIDGKYTIPEELRRQFSDYNTDSTETHRVRTISISRSGRFKPKRDRGAISQRPDIFQQPTSEKKEEVASREERKHDSPRTTRSSNNNYRVGTGTTRIRSRTNSEEQETRLVLQKTSSL</sequence>
<gene>
    <name evidence="2" type="ORF">OCTVUL_1B019598</name>
</gene>
<protein>
    <submittedName>
        <fullName evidence="2">Uncharacterized protein</fullName>
    </submittedName>
</protein>
<evidence type="ECO:0000313" key="3">
    <source>
        <dbReference type="Proteomes" id="UP001162480"/>
    </source>
</evidence>
<accession>A0AA36B016</accession>
<dbReference type="EMBL" id="OX597819">
    <property type="protein sequence ID" value="CAI9724082.1"/>
    <property type="molecule type" value="Genomic_DNA"/>
</dbReference>
<dbReference type="Proteomes" id="UP001162480">
    <property type="component" value="Chromosome 6"/>
</dbReference>
<reference evidence="2" key="1">
    <citation type="submission" date="2023-08" db="EMBL/GenBank/DDBJ databases">
        <authorList>
            <person name="Alioto T."/>
            <person name="Alioto T."/>
            <person name="Gomez Garrido J."/>
        </authorList>
    </citation>
    <scope>NUCLEOTIDE SEQUENCE</scope>
</reference>
<dbReference type="AlphaFoldDB" id="A0AA36B016"/>
<keyword evidence="3" id="KW-1185">Reference proteome</keyword>
<evidence type="ECO:0000256" key="1">
    <source>
        <dbReference type="SAM" id="MobiDB-lite"/>
    </source>
</evidence>
<feature type="region of interest" description="Disordered" evidence="1">
    <location>
        <begin position="1"/>
        <end position="134"/>
    </location>
</feature>
<feature type="compositionally biased region" description="Basic and acidic residues" evidence="1">
    <location>
        <begin position="77"/>
        <end position="95"/>
    </location>
</feature>
<feature type="compositionally biased region" description="Polar residues" evidence="1">
    <location>
        <begin position="96"/>
        <end position="112"/>
    </location>
</feature>